<dbReference type="PANTHER" id="PTHR10909:SF390">
    <property type="entry name" value="PEROXISOMAL ACYL-COENZYME A OXIDASE 3"/>
    <property type="match status" value="1"/>
</dbReference>
<evidence type="ECO:0000256" key="2">
    <source>
        <dbReference type="ARBA" id="ARBA00004275"/>
    </source>
</evidence>
<evidence type="ECO:0000256" key="4">
    <source>
        <dbReference type="ARBA" id="ARBA00006288"/>
    </source>
</evidence>
<dbReference type="Gene3D" id="2.40.110.10">
    <property type="entry name" value="Butyryl-CoA Dehydrogenase, subunit A, domain 2"/>
    <property type="match status" value="1"/>
</dbReference>
<protein>
    <recommendedName>
        <fullName evidence="11">Acyl-coenzyme A oxidase</fullName>
    </recommendedName>
</protein>
<dbReference type="Gene3D" id="1.20.140.10">
    <property type="entry name" value="Butyryl-CoA Dehydrogenase, subunit A, domain 3"/>
    <property type="match status" value="2"/>
</dbReference>
<evidence type="ECO:0000256" key="12">
    <source>
        <dbReference type="PIRSR" id="PIRSR000168-1"/>
    </source>
</evidence>
<keyword evidence="17" id="KW-1185">Reference proteome</keyword>
<dbReference type="Pfam" id="PF01756">
    <property type="entry name" value="ACOX"/>
    <property type="match status" value="1"/>
</dbReference>
<dbReference type="PIRSF" id="PIRSF000168">
    <property type="entry name" value="Acyl-CoA_oxidase"/>
    <property type="match status" value="1"/>
</dbReference>
<dbReference type="Pfam" id="PF22924">
    <property type="entry name" value="ACOX_C_alpha1"/>
    <property type="match status" value="1"/>
</dbReference>
<dbReference type="AlphaFoldDB" id="A0A4E9F1F8"/>
<dbReference type="FunFam" id="1.20.140.10:FF:000010">
    <property type="entry name" value="Acyl-coenzyme A oxidase"/>
    <property type="match status" value="1"/>
</dbReference>
<evidence type="ECO:0000256" key="13">
    <source>
        <dbReference type="PIRSR" id="PIRSR000168-2"/>
    </source>
</evidence>
<feature type="binding site" evidence="13">
    <location>
        <position position="193"/>
    </location>
    <ligand>
        <name>FAD</name>
        <dbReference type="ChEBI" id="CHEBI:57692"/>
    </ligand>
</feature>
<keyword evidence="6 11" id="KW-0274">FAD</keyword>
<dbReference type="GO" id="GO:0005504">
    <property type="term" value="F:fatty acid binding"/>
    <property type="evidence" value="ECO:0007669"/>
    <property type="project" value="TreeGrafter"/>
</dbReference>
<feature type="domain" description="Acyl-CoA oxidase C-terminal" evidence="14">
    <location>
        <begin position="498"/>
        <end position="657"/>
    </location>
</feature>
<dbReference type="FunFam" id="2.40.110.10:FF:000005">
    <property type="entry name" value="Acyl-coenzyme A oxidase"/>
    <property type="match status" value="1"/>
</dbReference>
<keyword evidence="9" id="KW-0443">Lipid metabolism</keyword>
<evidence type="ECO:0000256" key="10">
    <source>
        <dbReference type="ARBA" id="ARBA00023140"/>
    </source>
</evidence>
<accession>A0A8L7T723</accession>
<dbReference type="GO" id="GO:0071949">
    <property type="term" value="F:FAD binding"/>
    <property type="evidence" value="ECO:0007669"/>
    <property type="project" value="InterPro"/>
</dbReference>
<dbReference type="WBParaSite" id="Bm4556.1">
    <property type="protein sequence ID" value="Bm4556.1"/>
    <property type="gene ID" value="WBGene00224817"/>
</dbReference>
<evidence type="ECO:0000313" key="16">
    <source>
        <dbReference type="EMBL" id="VIO89857.1"/>
    </source>
</evidence>
<dbReference type="KEGG" id="bmy:BM_BM4556"/>
<evidence type="ECO:0000256" key="1">
    <source>
        <dbReference type="ARBA" id="ARBA00001974"/>
    </source>
</evidence>
<dbReference type="GO" id="GO:0055088">
    <property type="term" value="P:lipid homeostasis"/>
    <property type="evidence" value="ECO:0007669"/>
    <property type="project" value="TreeGrafter"/>
</dbReference>
<evidence type="ECO:0000256" key="9">
    <source>
        <dbReference type="ARBA" id="ARBA00023098"/>
    </source>
</evidence>
<dbReference type="PANTHER" id="PTHR10909">
    <property type="entry name" value="ELECTRON TRANSPORT OXIDOREDUCTASE"/>
    <property type="match status" value="1"/>
</dbReference>
<evidence type="ECO:0000256" key="5">
    <source>
        <dbReference type="ARBA" id="ARBA00022630"/>
    </source>
</evidence>
<comment type="pathway">
    <text evidence="3">Lipid metabolism.</text>
</comment>
<evidence type="ECO:0000256" key="8">
    <source>
        <dbReference type="ARBA" id="ARBA00023002"/>
    </source>
</evidence>
<gene>
    <name evidence="16" type="primary">Bma-acox-3</name>
    <name evidence="16" type="ORF">BM_BM4556</name>
</gene>
<dbReference type="GO" id="GO:0005777">
    <property type="term" value="C:peroxisome"/>
    <property type="evidence" value="ECO:0007669"/>
    <property type="project" value="UniProtKB-SubCell"/>
</dbReference>
<feature type="active site" description="Proton acceptor" evidence="12">
    <location>
        <position position="447"/>
    </location>
</feature>
<evidence type="ECO:0000259" key="15">
    <source>
        <dbReference type="Pfam" id="PF22924"/>
    </source>
</evidence>
<evidence type="ECO:0000256" key="6">
    <source>
        <dbReference type="ARBA" id="ARBA00022827"/>
    </source>
</evidence>
<evidence type="ECO:0000256" key="7">
    <source>
        <dbReference type="ARBA" id="ARBA00022832"/>
    </source>
</evidence>
<comment type="subcellular location">
    <subcellularLocation>
        <location evidence="2">Peroxisome</location>
    </subcellularLocation>
</comment>
<keyword evidence="5 11" id="KW-0285">Flavoprotein</keyword>
<comment type="similarity">
    <text evidence="4 11">Belongs to the acyl-CoA oxidase family.</text>
</comment>
<dbReference type="InterPro" id="IPR002655">
    <property type="entry name" value="Acyl-CoA_oxidase_C"/>
</dbReference>
<feature type="domain" description="Acyl-CoA oxidase C-alpha1" evidence="15">
    <location>
        <begin position="300"/>
        <end position="461"/>
    </location>
</feature>
<keyword evidence="7" id="KW-0276">Fatty acid metabolism</keyword>
<reference evidence="18" key="3">
    <citation type="submission" date="2022-04" db="UniProtKB">
        <authorList>
            <consortium name="WormBaseParasite"/>
        </authorList>
    </citation>
    <scope>IDENTIFICATION</scope>
</reference>
<keyword evidence="10" id="KW-0576">Peroxisome</keyword>
<dbReference type="InterPro" id="IPR046373">
    <property type="entry name" value="Acyl-CoA_Oxase/DH_mid-dom_sf"/>
</dbReference>
<dbReference type="GO" id="GO:1904070">
    <property type="term" value="P:ascaroside biosynthetic process"/>
    <property type="evidence" value="ECO:0007669"/>
    <property type="project" value="EnsemblMetazoa"/>
</dbReference>
<reference evidence="16" key="2">
    <citation type="submission" date="2019-04" db="EMBL/GenBank/DDBJ databases">
        <authorList>
            <person name="Howe K."/>
            <person name="Paulini M."/>
            <person name="Williams G."/>
        </authorList>
    </citation>
    <scope>NUCLEOTIDE SEQUENCE [LARGE SCALE GENOMIC DNA]</scope>
    <source>
        <strain evidence="16">FR3</strain>
    </source>
</reference>
<dbReference type="GO" id="GO:0016402">
    <property type="term" value="F:pristanoyl-CoA oxidase activity"/>
    <property type="evidence" value="ECO:0007669"/>
    <property type="project" value="TreeGrafter"/>
</dbReference>
<dbReference type="OrthoDB" id="538336at2759"/>
<dbReference type="Proteomes" id="UP000006672">
    <property type="component" value="Unassembled WGS sequence"/>
</dbReference>
<evidence type="ECO:0000259" key="14">
    <source>
        <dbReference type="Pfam" id="PF01756"/>
    </source>
</evidence>
<name>A0A4E9F1F8_BRUMA</name>
<dbReference type="RefSeq" id="XP_042931847.1">
    <property type="nucleotide sequence ID" value="XM_043075913.1"/>
</dbReference>
<evidence type="ECO:0000256" key="3">
    <source>
        <dbReference type="ARBA" id="ARBA00005189"/>
    </source>
</evidence>
<reference evidence="17" key="1">
    <citation type="journal article" date="2007" name="Science">
        <title>Draft genome of the filarial nematode parasite Brugia malayi.</title>
        <authorList>
            <person name="Ghedin E."/>
            <person name="Wang S."/>
            <person name="Spiro D."/>
            <person name="Caler E."/>
            <person name="Zhao Q."/>
            <person name="Crabtree J."/>
            <person name="Allen J.E."/>
            <person name="Delcher A.L."/>
            <person name="Guiliano D.B."/>
            <person name="Miranda-Saavedra D."/>
            <person name="Angiuoli S.V."/>
            <person name="Creasy T."/>
            <person name="Amedeo P."/>
            <person name="Haas B."/>
            <person name="El-Sayed N.M."/>
            <person name="Wortman J.R."/>
            <person name="Feldblyum T."/>
            <person name="Tallon L."/>
            <person name="Schatz M."/>
            <person name="Shumway M."/>
            <person name="Koo H."/>
            <person name="Salzberg S.L."/>
            <person name="Schobel S."/>
            <person name="Pertea M."/>
            <person name="Pop M."/>
            <person name="White O."/>
            <person name="Barton G.J."/>
            <person name="Carlow C.K."/>
            <person name="Crawford M.J."/>
            <person name="Daub J."/>
            <person name="Dimmic M.W."/>
            <person name="Estes C.F."/>
            <person name="Foster J.M."/>
            <person name="Ganatra M."/>
            <person name="Gregory W.F."/>
            <person name="Johnson N.M."/>
            <person name="Jin J."/>
            <person name="Komuniecki R."/>
            <person name="Korf I."/>
            <person name="Kumar S."/>
            <person name="Laney S."/>
            <person name="Li B.W."/>
            <person name="Li W."/>
            <person name="Lindblom T.H."/>
            <person name="Lustigman S."/>
            <person name="Ma D."/>
            <person name="Maina C.V."/>
            <person name="Martin D.M."/>
            <person name="McCarter J.P."/>
            <person name="McReynolds L."/>
            <person name="Mitreva M."/>
            <person name="Nutman T.B."/>
            <person name="Parkinson J."/>
            <person name="Peregrin-Alvarez J.M."/>
            <person name="Poole C."/>
            <person name="Ren Q."/>
            <person name="Saunders L."/>
            <person name="Sluder A.E."/>
            <person name="Smith K."/>
            <person name="Stanke M."/>
            <person name="Unnasch T.R."/>
            <person name="Ware J."/>
            <person name="Wei A.D."/>
            <person name="Weil G."/>
            <person name="Williams D.J."/>
            <person name="Zhang Y."/>
            <person name="Williams S.A."/>
            <person name="Fraser-Liggett C."/>
            <person name="Slatko B."/>
            <person name="Blaxter M.L."/>
            <person name="Scott A.L."/>
        </authorList>
    </citation>
    <scope>NUCLEOTIDE SEQUENCE</scope>
    <source>
        <strain evidence="17">FR3</strain>
    </source>
</reference>
<evidence type="ECO:0000313" key="18">
    <source>
        <dbReference type="WBParaSite" id="Bm4556.1"/>
    </source>
</evidence>
<accession>A0A4E9F1F8</accession>
<keyword evidence="8" id="KW-0560">Oxidoreductase</keyword>
<dbReference type="SUPFAM" id="SSF47203">
    <property type="entry name" value="Acyl-CoA dehydrogenase C-terminal domain-like"/>
    <property type="match status" value="2"/>
</dbReference>
<dbReference type="FunFam" id="1.20.140.10:FF:000007">
    <property type="entry name" value="Acyl-coenzyme A oxidase"/>
    <property type="match status" value="1"/>
</dbReference>
<evidence type="ECO:0000256" key="11">
    <source>
        <dbReference type="PIRNR" id="PIRNR000168"/>
    </source>
</evidence>
<dbReference type="GeneID" id="6099025"/>
<dbReference type="InterPro" id="IPR036250">
    <property type="entry name" value="AcylCo_DH-like_C"/>
</dbReference>
<dbReference type="EMBL" id="CAAKNF010000196">
    <property type="protein sequence ID" value="VIO89857.1"/>
    <property type="molecule type" value="Genomic_DNA"/>
</dbReference>
<sequence>MIFMMPSYQLTASLEINSNLLKYQQMAKFSCCDLQEWLYGSESIQFKNKMFEILRNDNVFVRDWRILTMNESRQICNQRWKQLLNYNFIKFDGLKTNPERFVDFTEVLESYDQSLATKFYINAIFYITVLSMGTNRHQQILEKCMNNEIVGCFCLTELSHGSDVNSIRTECHYDKGQFVMHTPDDEAMKCWAGNLAMNATHAIIFAQLYINHACYGLHAFCMQIRHFKTMKPLKGITIGDMGEKIGDWNSIDNGWIKFNKHRFHLNALLNRFATVHPNGTYQSIFKTIKEQQLANLSILSIGRATVVGKGIMANRLAVIIATRYSAIRKQFRMANQTEEQSIIEYPMQQRRIFPHIATSIALTIFYRKFISICYKHFIYCTKNEKLPYDLMLSREIQILSCAAKVLSTEEGVNALDDARLACGAYGFLKSSRLNDLRNAFDPARTFEGDNNILMQQVTYALISLYDEKSYNWNDSPLRSLTFLAMKPKKFSTWNDDALEDIANAYVWLLHFLISKVKDDISDKINQGIDKRQAQSEQYKMITYAYCELTILNDFRNSLQKAPESIREVLHRCALLYAYSSIDKHIATFYIGGYCNNGQWGNTIKKRFRKLEAMILPDVITICDALSLPDFFLHSVLGLSDGQIYQNLIQYFMQFPIESSIDSNNSDNNDNNNNINNQ</sequence>
<evidence type="ECO:0000313" key="17">
    <source>
        <dbReference type="Proteomes" id="UP000006672"/>
    </source>
</evidence>
<comment type="cofactor">
    <cofactor evidence="1">
        <name>FAD</name>
        <dbReference type="ChEBI" id="CHEBI:57692"/>
    </cofactor>
</comment>
<dbReference type="GO" id="GO:0033540">
    <property type="term" value="P:fatty acid beta-oxidation using acyl-CoA oxidase"/>
    <property type="evidence" value="ECO:0007669"/>
    <property type="project" value="TreeGrafter"/>
</dbReference>
<organism evidence="16">
    <name type="scientific">Brugia malayi</name>
    <name type="common">Filarial nematode worm</name>
    <dbReference type="NCBI Taxonomy" id="6279"/>
    <lineage>
        <taxon>Eukaryota</taxon>
        <taxon>Metazoa</taxon>
        <taxon>Ecdysozoa</taxon>
        <taxon>Nematoda</taxon>
        <taxon>Chromadorea</taxon>
        <taxon>Rhabditida</taxon>
        <taxon>Spirurina</taxon>
        <taxon>Spiruromorpha</taxon>
        <taxon>Filarioidea</taxon>
        <taxon>Onchocercidae</taxon>
        <taxon>Brugia</taxon>
    </lineage>
</organism>
<feature type="binding site" evidence="13">
    <location>
        <position position="156"/>
    </location>
    <ligand>
        <name>FAD</name>
        <dbReference type="ChEBI" id="CHEBI:57692"/>
    </ligand>
</feature>
<proteinExistence type="inferred from homology"/>
<dbReference type="InterPro" id="IPR055060">
    <property type="entry name" value="ACOX_C_alpha1"/>
</dbReference>
<dbReference type="InterPro" id="IPR009100">
    <property type="entry name" value="AcylCoA_DH/oxidase_NM_dom_sf"/>
</dbReference>
<dbReference type="CTD" id="6099025"/>
<dbReference type="SUPFAM" id="SSF56645">
    <property type="entry name" value="Acyl-CoA dehydrogenase NM domain-like"/>
    <property type="match status" value="1"/>
</dbReference>
<dbReference type="InterPro" id="IPR012258">
    <property type="entry name" value="Acyl-CoA_oxidase"/>
</dbReference>